<reference evidence="2" key="1">
    <citation type="submission" date="2022-04" db="EMBL/GenBank/DDBJ databases">
        <title>Carnegiea gigantea Genome sequencing and assembly v2.</title>
        <authorList>
            <person name="Copetti D."/>
            <person name="Sanderson M.J."/>
            <person name="Burquez A."/>
            <person name="Wojciechowski M.F."/>
        </authorList>
    </citation>
    <scope>NUCLEOTIDE SEQUENCE</scope>
    <source>
        <strain evidence="2">SGP5-SGP5p</strain>
        <tissue evidence="2">Aerial part</tissue>
    </source>
</reference>
<evidence type="ECO:0000313" key="3">
    <source>
        <dbReference type="Proteomes" id="UP001153076"/>
    </source>
</evidence>
<dbReference type="Proteomes" id="UP001153076">
    <property type="component" value="Unassembled WGS sequence"/>
</dbReference>
<dbReference type="EMBL" id="JAKOGI010000006">
    <property type="protein sequence ID" value="KAJ8452050.1"/>
    <property type="molecule type" value="Genomic_DNA"/>
</dbReference>
<sequence>MNLVYGKSLLTLLSALIFGDAGALSAGESIGQRSHQLDQIYSQYTNQSVPDHNQDNGNHMIKQIIDMVPSTEALTPNISMNHSSGLLTSSYESMAKKQAGADQRKMEPTSSRCSFSRFQNGVSYTLAQKMKELEMMDLSDVDHSLDVEEALHYYSRLTCPVYVDIVNKFFMDMYAEFLFPQPSISTISSSSRRLGPLTL</sequence>
<evidence type="ECO:0000313" key="2">
    <source>
        <dbReference type="EMBL" id="KAJ8452050.1"/>
    </source>
</evidence>
<proteinExistence type="predicted"/>
<organism evidence="2 3">
    <name type="scientific">Carnegiea gigantea</name>
    <dbReference type="NCBI Taxonomy" id="171969"/>
    <lineage>
        <taxon>Eukaryota</taxon>
        <taxon>Viridiplantae</taxon>
        <taxon>Streptophyta</taxon>
        <taxon>Embryophyta</taxon>
        <taxon>Tracheophyta</taxon>
        <taxon>Spermatophyta</taxon>
        <taxon>Magnoliopsida</taxon>
        <taxon>eudicotyledons</taxon>
        <taxon>Gunneridae</taxon>
        <taxon>Pentapetalae</taxon>
        <taxon>Caryophyllales</taxon>
        <taxon>Cactineae</taxon>
        <taxon>Cactaceae</taxon>
        <taxon>Cactoideae</taxon>
        <taxon>Echinocereeae</taxon>
        <taxon>Carnegiea</taxon>
    </lineage>
</organism>
<dbReference type="PANTHER" id="PTHR35461:SF1">
    <property type="entry name" value="LOW PROTEIN: ATP-DEPENDENT RNA HELICASE-LIKE PROTEIN"/>
    <property type="match status" value="1"/>
</dbReference>
<dbReference type="AlphaFoldDB" id="A0A9Q1KZS0"/>
<gene>
    <name evidence="2" type="ORF">Cgig2_016631</name>
</gene>
<evidence type="ECO:0008006" key="4">
    <source>
        <dbReference type="Google" id="ProtNLM"/>
    </source>
</evidence>
<keyword evidence="3" id="KW-1185">Reference proteome</keyword>
<protein>
    <recommendedName>
        <fullName evidence="4">RGS domain-containing protein</fullName>
    </recommendedName>
</protein>
<feature type="chain" id="PRO_5040223597" description="RGS domain-containing protein" evidence="1">
    <location>
        <begin position="26"/>
        <end position="199"/>
    </location>
</feature>
<evidence type="ECO:0000256" key="1">
    <source>
        <dbReference type="SAM" id="SignalP"/>
    </source>
</evidence>
<dbReference type="PANTHER" id="PTHR35461">
    <property type="entry name" value="BNAANNG14610D PROTEIN"/>
    <property type="match status" value="1"/>
</dbReference>
<dbReference type="OrthoDB" id="1928787at2759"/>
<accession>A0A9Q1KZS0</accession>
<name>A0A9Q1KZS0_9CARY</name>
<comment type="caution">
    <text evidence="2">The sequence shown here is derived from an EMBL/GenBank/DDBJ whole genome shotgun (WGS) entry which is preliminary data.</text>
</comment>
<feature type="signal peptide" evidence="1">
    <location>
        <begin position="1"/>
        <end position="25"/>
    </location>
</feature>
<keyword evidence="1" id="KW-0732">Signal</keyword>